<dbReference type="GO" id="GO:0016491">
    <property type="term" value="F:oxidoreductase activity"/>
    <property type="evidence" value="ECO:0007669"/>
    <property type="project" value="UniProtKB-KW"/>
</dbReference>
<dbReference type="Gene3D" id="3.10.129.110">
    <property type="entry name" value="Polyketide synthase dehydratase"/>
    <property type="match status" value="1"/>
</dbReference>
<dbReference type="InterPro" id="IPR049552">
    <property type="entry name" value="PKS_DH_N"/>
</dbReference>
<feature type="region of interest" description="N-terminal hotdog fold" evidence="8">
    <location>
        <begin position="793"/>
        <end position="924"/>
    </location>
</feature>
<dbReference type="InterPro" id="IPR016035">
    <property type="entry name" value="Acyl_Trfase/lysoPLipase"/>
</dbReference>
<dbReference type="GeneID" id="63851466"/>
<dbReference type="Pfam" id="PF08659">
    <property type="entry name" value="KR"/>
    <property type="match status" value="1"/>
</dbReference>
<dbReference type="InterPro" id="IPR049900">
    <property type="entry name" value="PKS_mFAS_DH"/>
</dbReference>
<dbReference type="Pfam" id="PF22621">
    <property type="entry name" value="CurL-like_PKS_C"/>
    <property type="match status" value="1"/>
</dbReference>
<dbReference type="InterPro" id="IPR020843">
    <property type="entry name" value="ER"/>
</dbReference>
<dbReference type="GO" id="GO:0032259">
    <property type="term" value="P:methylation"/>
    <property type="evidence" value="ECO:0007669"/>
    <property type="project" value="UniProtKB-KW"/>
</dbReference>
<evidence type="ECO:0000256" key="8">
    <source>
        <dbReference type="PROSITE-ProRule" id="PRU01363"/>
    </source>
</evidence>
<dbReference type="InterPro" id="IPR049551">
    <property type="entry name" value="PKS_DH_C"/>
</dbReference>
<feature type="domain" description="PKS/mFAS DH" evidence="11">
    <location>
        <begin position="793"/>
        <end position="1096"/>
    </location>
</feature>
<dbReference type="Gene3D" id="3.40.47.10">
    <property type="match status" value="1"/>
</dbReference>
<feature type="domain" description="Carrier" evidence="9">
    <location>
        <begin position="2242"/>
        <end position="2319"/>
    </location>
</feature>
<dbReference type="InterPro" id="IPR013217">
    <property type="entry name" value="Methyltransf_12"/>
</dbReference>
<dbReference type="InterPro" id="IPR014031">
    <property type="entry name" value="Ketoacyl_synth_C"/>
</dbReference>
<dbReference type="SUPFAM" id="SSF53901">
    <property type="entry name" value="Thiolase-like"/>
    <property type="match status" value="1"/>
</dbReference>
<dbReference type="Gene3D" id="3.40.50.150">
    <property type="entry name" value="Vaccinia Virus protein VP39"/>
    <property type="match status" value="1"/>
</dbReference>
<dbReference type="Pfam" id="PF02801">
    <property type="entry name" value="Ketoacyl-synt_C"/>
    <property type="match status" value="1"/>
</dbReference>
<dbReference type="SMART" id="SM00825">
    <property type="entry name" value="PKS_KS"/>
    <property type="match status" value="1"/>
</dbReference>
<dbReference type="SMART" id="SM00823">
    <property type="entry name" value="PKS_PP"/>
    <property type="match status" value="1"/>
</dbReference>
<keyword evidence="13" id="KW-1185">Reference proteome</keyword>
<dbReference type="SUPFAM" id="SSF52151">
    <property type="entry name" value="FabD/lysophospholipase-like"/>
    <property type="match status" value="1"/>
</dbReference>
<evidence type="ECO:0000256" key="6">
    <source>
        <dbReference type="ARBA" id="ARBA00023002"/>
    </source>
</evidence>
<evidence type="ECO:0000256" key="2">
    <source>
        <dbReference type="ARBA" id="ARBA00022553"/>
    </source>
</evidence>
<dbReference type="SUPFAM" id="SSF51735">
    <property type="entry name" value="NAD(P)-binding Rossmann-fold domains"/>
    <property type="match status" value="2"/>
</dbReference>
<dbReference type="InterPro" id="IPR001227">
    <property type="entry name" value="Ac_transferase_dom_sf"/>
</dbReference>
<dbReference type="SMART" id="SM00822">
    <property type="entry name" value="PKS_KR"/>
    <property type="match status" value="1"/>
</dbReference>
<dbReference type="SMART" id="SM00826">
    <property type="entry name" value="PKS_DH"/>
    <property type="match status" value="1"/>
</dbReference>
<dbReference type="GO" id="GO:0031177">
    <property type="term" value="F:phosphopantetheine binding"/>
    <property type="evidence" value="ECO:0007669"/>
    <property type="project" value="InterPro"/>
</dbReference>
<dbReference type="Gene3D" id="3.40.366.10">
    <property type="entry name" value="Malonyl-Coenzyme A Acyl Carrier Protein, domain 2"/>
    <property type="match status" value="1"/>
</dbReference>
<protein>
    <recommendedName>
        <fullName evidence="14">Polyketide synthase</fullName>
    </recommendedName>
</protein>
<feature type="active site" description="Proton donor; for dehydratase activity" evidence="8">
    <location>
        <position position="1006"/>
    </location>
</feature>
<dbReference type="InterPro" id="IPR006162">
    <property type="entry name" value="Ppantetheine_attach_site"/>
</dbReference>
<dbReference type="CDD" id="cd00833">
    <property type="entry name" value="PKS"/>
    <property type="match status" value="1"/>
</dbReference>
<proteinExistence type="predicted"/>
<dbReference type="InterPro" id="IPR036736">
    <property type="entry name" value="ACP-like_sf"/>
</dbReference>
<dbReference type="CDD" id="cd02440">
    <property type="entry name" value="AdoMet_MTases"/>
    <property type="match status" value="1"/>
</dbReference>
<dbReference type="GO" id="GO:0006633">
    <property type="term" value="P:fatty acid biosynthetic process"/>
    <property type="evidence" value="ECO:0007669"/>
    <property type="project" value="TreeGrafter"/>
</dbReference>
<dbReference type="PANTHER" id="PTHR43775">
    <property type="entry name" value="FATTY ACID SYNTHASE"/>
    <property type="match status" value="1"/>
</dbReference>
<dbReference type="InterPro" id="IPR036291">
    <property type="entry name" value="NAD(P)-bd_dom_sf"/>
</dbReference>
<dbReference type="Pfam" id="PF23297">
    <property type="entry name" value="ACP_SdgA_C"/>
    <property type="match status" value="1"/>
</dbReference>
<reference evidence="12" key="1">
    <citation type="submission" date="2020-01" db="EMBL/GenBank/DDBJ databases">
        <authorList>
            <consortium name="DOE Joint Genome Institute"/>
            <person name="Haridas S."/>
            <person name="Albert R."/>
            <person name="Binder M."/>
            <person name="Bloem J."/>
            <person name="Labutti K."/>
            <person name="Salamov A."/>
            <person name="Andreopoulos B."/>
            <person name="Baker S.E."/>
            <person name="Barry K."/>
            <person name="Bills G."/>
            <person name="Bluhm B.H."/>
            <person name="Cannon C."/>
            <person name="Castanera R."/>
            <person name="Culley D.E."/>
            <person name="Daum C."/>
            <person name="Ezra D."/>
            <person name="Gonzalez J.B."/>
            <person name="Henrissat B."/>
            <person name="Kuo A."/>
            <person name="Liang C."/>
            <person name="Lipzen A."/>
            <person name="Lutzoni F."/>
            <person name="Magnuson J."/>
            <person name="Mondo S."/>
            <person name="Nolan M."/>
            <person name="Ohm R."/>
            <person name="Pangilinan J."/>
            <person name="Park H.-J."/>
            <person name="Ramirez L."/>
            <person name="Alfaro M."/>
            <person name="Sun H."/>
            <person name="Tritt A."/>
            <person name="Yoshinaga Y."/>
            <person name="Zwiers L.-H."/>
            <person name="Turgeon B.G."/>
            <person name="Goodwin S.B."/>
            <person name="Spatafora J.W."/>
            <person name="Crous P.W."/>
            <person name="Grigoriev I.V."/>
        </authorList>
    </citation>
    <scope>NUCLEOTIDE SEQUENCE</scope>
    <source>
        <strain evidence="12">CBS 394.84</strain>
    </source>
</reference>
<dbReference type="Pfam" id="PF21089">
    <property type="entry name" value="PKS_DH_N"/>
    <property type="match status" value="1"/>
</dbReference>
<dbReference type="Pfam" id="PF23114">
    <property type="entry name" value="NAD-bd_HRPKS_sdrA"/>
    <property type="match status" value="1"/>
</dbReference>
<name>A0A9P4L3B9_9PLEO</name>
<dbReference type="InterPro" id="IPR009081">
    <property type="entry name" value="PP-bd_ACP"/>
</dbReference>
<dbReference type="GO" id="GO:0008168">
    <property type="term" value="F:methyltransferase activity"/>
    <property type="evidence" value="ECO:0007669"/>
    <property type="project" value="UniProtKB-KW"/>
</dbReference>
<keyword evidence="3" id="KW-0489">Methyltransferase</keyword>
<dbReference type="InterPro" id="IPR011032">
    <property type="entry name" value="GroES-like_sf"/>
</dbReference>
<dbReference type="SUPFAM" id="SSF53335">
    <property type="entry name" value="S-adenosyl-L-methionine-dependent methyltransferases"/>
    <property type="match status" value="1"/>
</dbReference>
<keyword evidence="1" id="KW-0596">Phosphopantetheine</keyword>
<dbReference type="Gene3D" id="3.30.70.3290">
    <property type="match status" value="1"/>
</dbReference>
<dbReference type="SUPFAM" id="SSF55048">
    <property type="entry name" value="Probable ACP-binding domain of malonyl-CoA ACP transacylase"/>
    <property type="match status" value="1"/>
</dbReference>
<feature type="active site" description="Proton acceptor; for dehydratase activity" evidence="8">
    <location>
        <position position="825"/>
    </location>
</feature>
<dbReference type="InterPro" id="IPR014030">
    <property type="entry name" value="Ketoacyl_synth_N"/>
</dbReference>
<dbReference type="InterPro" id="IPR016039">
    <property type="entry name" value="Thiolase-like"/>
</dbReference>
<dbReference type="CDD" id="cd05195">
    <property type="entry name" value="enoyl_red"/>
    <property type="match status" value="1"/>
</dbReference>
<keyword evidence="4" id="KW-0808">Transferase</keyword>
<dbReference type="InterPro" id="IPR020806">
    <property type="entry name" value="PKS_PP-bd"/>
</dbReference>
<dbReference type="Pfam" id="PF00698">
    <property type="entry name" value="Acyl_transf_1"/>
    <property type="match status" value="1"/>
</dbReference>
<dbReference type="GO" id="GO:0030639">
    <property type="term" value="P:polyketide biosynthetic process"/>
    <property type="evidence" value="ECO:0007669"/>
    <property type="project" value="UniProtKB-ARBA"/>
</dbReference>
<dbReference type="PROSITE" id="PS50075">
    <property type="entry name" value="CARRIER"/>
    <property type="match status" value="1"/>
</dbReference>
<dbReference type="FunFam" id="3.40.366.10:FF:000002">
    <property type="entry name" value="Probable polyketide synthase 2"/>
    <property type="match status" value="1"/>
</dbReference>
<dbReference type="InterPro" id="IPR050091">
    <property type="entry name" value="PKS_NRPS_Biosynth_Enz"/>
</dbReference>
<feature type="domain" description="Ketosynthase family 3 (KS3)" evidence="10">
    <location>
        <begin position="1"/>
        <end position="231"/>
    </location>
</feature>
<dbReference type="RefSeq" id="XP_040783319.1">
    <property type="nucleotide sequence ID" value="XM_040934215.1"/>
</dbReference>
<sequence>MALVGGTNMILSPDQMIPMSYMGFCNSDGRSYSFDDRGSGYGRGEGAATLVLKRLSDAISAGDPIRSIIKHSAINQDGRTVGITTPSQSAQENLARSLLDTSGIDPASIDFIEAHGTGTQVGDLTELQAIANVFCQGQRNRPLTIGSCKANIGHLEAASGVAGVVKCVLALEKGELPPQPNFEVPKPGLRLDQWGLEVPRQKRPWPHFGTRRAIVNSFGYGGTNCMTLLESVPAWLQSSRVAINLPRQINVPSHSIEWLSEHPGSSDGAHGDHDILLTPAICIQTSDGNSDDGSSLSLDASSPYTSHYSSVAGDEAVSEAGGARYLFVLSAKSMASLAQHKHQLKRWLQSQRHRPHLLSDLAFTLGSRRTRHLYRRCFAVSSRKEVLAALDEETDATSTTVIPCRIAFVFTGQGAQWHAMGRELLFNETKFATSIRTSDRMLRTLGAEWSLTHELAQSKATSRIHQAEIGQPACTAVQIAIVDMLQHWGVAPSTVIGHSSGEIAAAYAVGALSHEDALRVSFHRGSLSRLSRSRLGNGNGAMLAVGMGEAEASEVLSTLQAGRVVVACANSPSSTTLSGDEPAIDEVRVLLDRKGISARKLRVDTAYHSHHMEAVSSDYVKLMQQVEERKPLPAIRYISSVTANEKHDGFGPEYWAENLVSRVRFADAVQTLVHAEVPTGGRLLFVEIGPHSVLGAPLREILQDQSLRLPFTFQYITSLVRDKHADATLLDTAAQLCANGVDINVRNVNTTSDTQHQPHVITDLAPYPWDHSTSYWHEPRISREYRFRKHAHHELLGVRDVSTPHHVPSWRSFISRQTLPWLKDHVVQGLNVFPGAGFLCMVMEAVLQLADSPHPITGFHARRVDFLEALMLTDDSQRVEMHTNLRLQPHASEPRYEFVVSSYGSDNTWQQNCTGTIEPIFASQASEHDTKEQLAKARTSCANWINGDELYAQLRKRGNNYGNTFALLHTMFIGKNIGVGCTEKVRSSLSSTESLSPYTIHPTLLDAIFHSVMPLQWSTHPQESCLILQSIDDMIVSCTDGVDSDELTLLTEIPSVSSSVGGCNVLAVQEQSDGNTLAVAEVSGIAFHYAVPRFSDTEIQSASDVVYELRWDTDVDLAPGTTLESLVKTTGEAQSDYSLHKEGYFAEASVFYIHRCLQQLEESKSKVSQLHYEHLVAWMHRFMRSMAAEKHLSALDGSDPARYSNLPQLGILGEALKRNGEALYDILLGRIDPLAHLLEDNLLYRLYNEDSFRGCNEYLRTYLAPLIFKDPNMNVLEIGAGTGSTAIPLFNQLSPNGERIFNRYDFTDISPGFFENGREKLSSWREMVSFRVFNLDVDAEKQGFQGGDYDLVIAANVVHATKSINDTLRSIRRLLKPTGKIMLIEIVESVPMLNIMFGVLEGWWAGIDEGRTDTPLRSINQWRDHFSACGFGHIQAATNDFHALMLADAVPQPPQQPEVQIVNYDPAQHSEFDHAIRESLEEKNFTVTTLNQANMPIDEDKLYLVIDGEQGSSLLREGSFRQMCNMITHAACILWIVLPSAPELRDSYAGTVTGFARVARSENSRLRLVTIDIQDDPTLNVQAVVSSVLRIASSMLSQVTGSRIVDMDYVFRKGAVHIPRLLHSSDILKYNDTARSRKLTLSTSAFEDVALQPDEIVFDVKAFGMEATGLSADHNTSMSGCSGLVTAVGTDLASTFEVGDEVYAHETTSIASKVRVKGSLAVKLPSSSNLSAGVSSIPPFATAYYSLIEIARLRHGQSALIHDAENLVGKAAVQLCQHLGVDVIATVNSNEERDQIATSSGISRTRILLLSSSRFKHDVLRLTGKGGIDVVLSYENLDVREKTLECLAPMATYVEIKMEMPGNPRRPVFFPRGNLSLHVVDLRALATHRPGLLLNVLRSVVDLMATNVLKPLNVPVLPVGSVDLATFPAESRARVGRVVFEIENTETIAATPPPSHLEGGTFVIAGGLGSFGQQLCSYLAMRGVKHMAILTRRNLAPDQHEALQKSLGGQEARVKILQCDICEMANVEWAIAQITASMPPIRAVVQAAMLLKACAIERMTFEDFAMTMRPKTTGTQNLIQALQEVRLDTFLMLSSCVTVVGGEGQASYSAGNGCLDSIAQNPPQSGTRFISLSLGMVDGTKHTSDMSSRRKLARQGVGVVSVDKALQLIDYALSPQCAKEGYKQLVFGLDTKVLPNWILSLSAGNALFSHTLSATGSNSVAINTESDDFIKQLPSVARERNVLCSVIVKALAKKIASLVSINAPNIKDGSLVADLGLDSLVTIQLRNWIRATFEAFLQPGDIVKAGTVGSLAGLVYDGSEVVKRLVSCDKDVEAKGVLSQNQR</sequence>
<dbReference type="Gene3D" id="1.10.1200.10">
    <property type="entry name" value="ACP-like"/>
    <property type="match status" value="1"/>
</dbReference>
<evidence type="ECO:0000256" key="3">
    <source>
        <dbReference type="ARBA" id="ARBA00022603"/>
    </source>
</evidence>
<dbReference type="Proteomes" id="UP000800039">
    <property type="component" value="Unassembled WGS sequence"/>
</dbReference>
<dbReference type="Gene3D" id="3.40.50.720">
    <property type="entry name" value="NAD(P)-binding Rossmann-like Domain"/>
    <property type="match status" value="2"/>
</dbReference>
<dbReference type="PROSITE" id="PS52004">
    <property type="entry name" value="KS3_2"/>
    <property type="match status" value="1"/>
</dbReference>
<accession>A0A9P4L3B9</accession>
<dbReference type="CDD" id="cd05274">
    <property type="entry name" value="KR_FAS_SDR_x"/>
    <property type="match status" value="1"/>
</dbReference>
<dbReference type="Pfam" id="PF14765">
    <property type="entry name" value="PS-DH"/>
    <property type="match status" value="1"/>
</dbReference>
<dbReference type="InterPro" id="IPR014043">
    <property type="entry name" value="Acyl_transferase_dom"/>
</dbReference>
<dbReference type="Gene3D" id="3.90.180.10">
    <property type="entry name" value="Medium-chain alcohol dehydrogenases, catalytic domain"/>
    <property type="match status" value="1"/>
</dbReference>
<dbReference type="InterPro" id="IPR042104">
    <property type="entry name" value="PKS_dehydratase_sf"/>
</dbReference>
<dbReference type="InterPro" id="IPR020841">
    <property type="entry name" value="PKS_Beta-ketoAc_synthase_dom"/>
</dbReference>
<dbReference type="InterPro" id="IPR016036">
    <property type="entry name" value="Malonyl_transacylase_ACP-bd"/>
</dbReference>
<dbReference type="InterPro" id="IPR020807">
    <property type="entry name" value="PKS_DH"/>
</dbReference>
<evidence type="ECO:0008006" key="14">
    <source>
        <dbReference type="Google" id="ProtNLM"/>
    </source>
</evidence>
<dbReference type="SMART" id="SM00829">
    <property type="entry name" value="PKS_ER"/>
    <property type="match status" value="1"/>
</dbReference>
<evidence type="ECO:0000256" key="1">
    <source>
        <dbReference type="ARBA" id="ARBA00022450"/>
    </source>
</evidence>
<evidence type="ECO:0000259" key="11">
    <source>
        <dbReference type="PROSITE" id="PS52019"/>
    </source>
</evidence>
<evidence type="ECO:0000313" key="12">
    <source>
        <dbReference type="EMBL" id="KAF1840756.1"/>
    </source>
</evidence>
<evidence type="ECO:0000256" key="7">
    <source>
        <dbReference type="ARBA" id="ARBA00023268"/>
    </source>
</evidence>
<dbReference type="PROSITE" id="PS52019">
    <property type="entry name" value="PKS_MFAS_DH"/>
    <property type="match status" value="1"/>
</dbReference>
<gene>
    <name evidence="12" type="ORF">K460DRAFT_370715</name>
</gene>
<dbReference type="OrthoDB" id="329835at2759"/>
<dbReference type="PANTHER" id="PTHR43775:SF22">
    <property type="entry name" value="SYNTHASE, PUTATIVE (JCVI)-RELATED"/>
    <property type="match status" value="1"/>
</dbReference>
<evidence type="ECO:0000313" key="13">
    <source>
        <dbReference type="Proteomes" id="UP000800039"/>
    </source>
</evidence>
<dbReference type="InterPro" id="IPR029063">
    <property type="entry name" value="SAM-dependent_MTases_sf"/>
</dbReference>
<evidence type="ECO:0000256" key="5">
    <source>
        <dbReference type="ARBA" id="ARBA00022857"/>
    </source>
</evidence>
<keyword evidence="5" id="KW-0521">NADP</keyword>
<dbReference type="SMART" id="SM00827">
    <property type="entry name" value="PKS_AT"/>
    <property type="match status" value="1"/>
</dbReference>
<evidence type="ECO:0000259" key="9">
    <source>
        <dbReference type="PROSITE" id="PS50075"/>
    </source>
</evidence>
<dbReference type="InterPro" id="IPR013968">
    <property type="entry name" value="PKS_KR"/>
</dbReference>
<dbReference type="Pfam" id="PF08242">
    <property type="entry name" value="Methyltransf_12"/>
    <property type="match status" value="1"/>
</dbReference>
<evidence type="ECO:0000256" key="4">
    <source>
        <dbReference type="ARBA" id="ARBA00022679"/>
    </source>
</evidence>
<keyword evidence="2" id="KW-0597">Phosphoprotein</keyword>
<dbReference type="EMBL" id="ML976619">
    <property type="protein sequence ID" value="KAF1840756.1"/>
    <property type="molecule type" value="Genomic_DNA"/>
</dbReference>
<keyword evidence="6" id="KW-0560">Oxidoreductase</keyword>
<dbReference type="SUPFAM" id="SSF50129">
    <property type="entry name" value="GroES-like"/>
    <property type="match status" value="1"/>
</dbReference>
<dbReference type="SUPFAM" id="SSF47336">
    <property type="entry name" value="ACP-like"/>
    <property type="match status" value="1"/>
</dbReference>
<dbReference type="PROSITE" id="PS00012">
    <property type="entry name" value="PHOSPHOPANTETHEINE"/>
    <property type="match status" value="1"/>
</dbReference>
<dbReference type="InterPro" id="IPR057326">
    <property type="entry name" value="KR_dom"/>
</dbReference>
<dbReference type="Pfam" id="PF00109">
    <property type="entry name" value="ketoacyl-synt"/>
    <property type="match status" value="1"/>
</dbReference>
<evidence type="ECO:0000259" key="10">
    <source>
        <dbReference type="PROSITE" id="PS52004"/>
    </source>
</evidence>
<dbReference type="GO" id="GO:0004312">
    <property type="term" value="F:fatty acid synthase activity"/>
    <property type="evidence" value="ECO:0007669"/>
    <property type="project" value="TreeGrafter"/>
</dbReference>
<organism evidence="12 13">
    <name type="scientific">Cucurbitaria berberidis CBS 394.84</name>
    <dbReference type="NCBI Taxonomy" id="1168544"/>
    <lineage>
        <taxon>Eukaryota</taxon>
        <taxon>Fungi</taxon>
        <taxon>Dikarya</taxon>
        <taxon>Ascomycota</taxon>
        <taxon>Pezizomycotina</taxon>
        <taxon>Dothideomycetes</taxon>
        <taxon>Pleosporomycetidae</taxon>
        <taxon>Pleosporales</taxon>
        <taxon>Pleosporineae</taxon>
        <taxon>Cucurbitariaceae</taxon>
        <taxon>Cucurbitaria</taxon>
    </lineage>
</organism>
<dbReference type="InterPro" id="IPR056501">
    <property type="entry name" value="NAD-bd_HRPKS_sdrA"/>
</dbReference>
<keyword evidence="7" id="KW-0511">Multifunctional enzyme</keyword>
<feature type="region of interest" description="C-terminal hotdog fold" evidence="8">
    <location>
        <begin position="942"/>
        <end position="1096"/>
    </location>
</feature>
<comment type="caution">
    <text evidence="12">The sequence shown here is derived from an EMBL/GenBank/DDBJ whole genome shotgun (WGS) entry which is preliminary data.</text>
</comment>